<dbReference type="OrthoDB" id="4870720at2759"/>
<accession>J4KL86</accession>
<sequence>MLRQFTRLGSSRPQAAFAPMLRSRLNPLLYSGRVVAHAASRPSNSSTLIGQHMLYSIWPKPPMANVDWSLKHDKVAADNGKWGFVIFRTAYGGDSDQKFARLLEALGKKAKESLERYERMDLAPLMEFFVVEDRANLESVTTYEVREQFAQWAVDRGVVLSNPLDRLAGGYGTPAGGGNMRYEFCLLADWRSLNSTMATPRPETYNTDLVPFIGVVQMGYISEEQELGLRNDWDEDGNVECEQVAIEGNTEDNVGWYYLPLADVVGDYDNIYMLEGGTERARPPMIQNREFWPSDDEEPWKGDVAEGHWKGAQYQIDRWARGEKRERTGSWPSA</sequence>
<evidence type="ECO:0000313" key="2">
    <source>
        <dbReference type="Proteomes" id="UP000002762"/>
    </source>
</evidence>
<dbReference type="GeneID" id="19892272"/>
<evidence type="ECO:0000313" key="1">
    <source>
        <dbReference type="EMBL" id="EJP61769.1"/>
    </source>
</evidence>
<protein>
    <submittedName>
        <fullName evidence="1">Uncharacterized protein</fullName>
    </submittedName>
</protein>
<reference evidence="1 2" key="1">
    <citation type="journal article" date="2012" name="Sci. Rep.">
        <title>Genomic perspectives on the evolution of fungal entomopathogenicity in Beauveria bassiana.</title>
        <authorList>
            <person name="Xiao G."/>
            <person name="Ying S.H."/>
            <person name="Zheng P."/>
            <person name="Wang Z.L."/>
            <person name="Zhang S."/>
            <person name="Xie X.Q."/>
            <person name="Shang Y."/>
            <person name="St Leger R.J."/>
            <person name="Zhao G.P."/>
            <person name="Wang C."/>
            <person name="Feng M.G."/>
        </authorList>
    </citation>
    <scope>NUCLEOTIDE SEQUENCE [LARGE SCALE GENOMIC DNA]</scope>
    <source>
        <strain evidence="1 2">ARSEF 2860</strain>
    </source>
</reference>
<dbReference type="InParanoid" id="J4KL86"/>
<dbReference type="AlphaFoldDB" id="J4KL86"/>
<name>J4KL86_BEAB2</name>
<keyword evidence="2" id="KW-1185">Reference proteome</keyword>
<dbReference type="STRING" id="655819.J4KL86"/>
<dbReference type="Proteomes" id="UP000002762">
    <property type="component" value="Unassembled WGS sequence"/>
</dbReference>
<dbReference type="HOGENOM" id="CLU_831512_0_0_1"/>
<gene>
    <name evidence="1" type="ORF">BBA_09260</name>
</gene>
<proteinExistence type="predicted"/>
<organism evidence="1 2">
    <name type="scientific">Beauveria bassiana (strain ARSEF 2860)</name>
    <name type="common">White muscardine disease fungus</name>
    <name type="synonym">Tritirachium shiotae</name>
    <dbReference type="NCBI Taxonomy" id="655819"/>
    <lineage>
        <taxon>Eukaryota</taxon>
        <taxon>Fungi</taxon>
        <taxon>Dikarya</taxon>
        <taxon>Ascomycota</taxon>
        <taxon>Pezizomycotina</taxon>
        <taxon>Sordariomycetes</taxon>
        <taxon>Hypocreomycetidae</taxon>
        <taxon>Hypocreales</taxon>
        <taxon>Cordycipitaceae</taxon>
        <taxon>Beauveria</taxon>
    </lineage>
</organism>
<dbReference type="EMBL" id="JH725198">
    <property type="protein sequence ID" value="EJP61769.1"/>
    <property type="molecule type" value="Genomic_DNA"/>
</dbReference>
<dbReference type="RefSeq" id="XP_008602579.1">
    <property type="nucleotide sequence ID" value="XM_008604357.1"/>
</dbReference>